<evidence type="ECO:0000256" key="1">
    <source>
        <dbReference type="SAM" id="Coils"/>
    </source>
</evidence>
<reference evidence="2 3" key="1">
    <citation type="submission" date="2024-04" db="EMBL/GenBank/DDBJ databases">
        <title>Tritrichomonas musculus Genome.</title>
        <authorList>
            <person name="Alves-Ferreira E."/>
            <person name="Grigg M."/>
            <person name="Lorenzi H."/>
            <person name="Galac M."/>
        </authorList>
    </citation>
    <scope>NUCLEOTIDE SEQUENCE [LARGE SCALE GENOMIC DNA]</scope>
    <source>
        <strain evidence="2 3">EAF2021</strain>
    </source>
</reference>
<sequence>MNIDNMSYVDPQTSIEFDHTRARQSNTATIHLSGLNVSSSIMETIANRVSSIEERLNACDSIYRLATQTNSVRERERREKFQSFISYAQSLDQRISIIEEKVGEIPQLIQNHVHGELKQFDNSQQIELKIKEAQKQITNRISAIEKQFEVVLKKSQKEIKRLKIEAQLAITQPEEDDRIEEVAAQISEMRRRQALMFDLLNAMKSHNLQDFENVNAQLSTLWAQISTKRVDSPIRH</sequence>
<organism evidence="2 3">
    <name type="scientific">Tritrichomonas musculus</name>
    <dbReference type="NCBI Taxonomy" id="1915356"/>
    <lineage>
        <taxon>Eukaryota</taxon>
        <taxon>Metamonada</taxon>
        <taxon>Parabasalia</taxon>
        <taxon>Tritrichomonadida</taxon>
        <taxon>Tritrichomonadidae</taxon>
        <taxon>Tritrichomonas</taxon>
    </lineage>
</organism>
<keyword evidence="1" id="KW-0175">Coiled coil</keyword>
<dbReference type="EMBL" id="JAPFFF010000010">
    <property type="protein sequence ID" value="KAK8881589.1"/>
    <property type="molecule type" value="Genomic_DNA"/>
</dbReference>
<protein>
    <submittedName>
        <fullName evidence="2">Uncharacterized protein</fullName>
    </submittedName>
</protein>
<proteinExistence type="predicted"/>
<gene>
    <name evidence="2" type="ORF">M9Y10_004333</name>
</gene>
<comment type="caution">
    <text evidence="2">The sequence shown here is derived from an EMBL/GenBank/DDBJ whole genome shotgun (WGS) entry which is preliminary data.</text>
</comment>
<evidence type="ECO:0000313" key="2">
    <source>
        <dbReference type="EMBL" id="KAK8881589.1"/>
    </source>
</evidence>
<keyword evidence="3" id="KW-1185">Reference proteome</keyword>
<evidence type="ECO:0000313" key="3">
    <source>
        <dbReference type="Proteomes" id="UP001470230"/>
    </source>
</evidence>
<feature type="coiled-coil region" evidence="1">
    <location>
        <begin position="145"/>
        <end position="172"/>
    </location>
</feature>
<name>A0ABR2JS99_9EUKA</name>
<dbReference type="Proteomes" id="UP001470230">
    <property type="component" value="Unassembled WGS sequence"/>
</dbReference>
<accession>A0ABR2JS99</accession>